<reference evidence="3" key="1">
    <citation type="journal article" date="2009" name="PLoS Genet.">
        <title>Organised genome dynamics in the Escherichia coli species results in highly diverse adaptive paths.</title>
        <authorList>
            <person name="Touchon M."/>
            <person name="Hoede C."/>
            <person name="Tenaillon O."/>
            <person name="Barbe V."/>
            <person name="Baeriswyl S."/>
            <person name="Bidet P."/>
            <person name="Bingen E."/>
            <person name="Bonacorsi S."/>
            <person name="Bouchier C."/>
            <person name="Bouvet O."/>
            <person name="Calteau A."/>
            <person name="Chiapello H."/>
            <person name="Clermont O."/>
            <person name="Cruveiller S."/>
            <person name="Danchin A."/>
            <person name="Diard M."/>
            <person name="Dossat C."/>
            <person name="Karoui M.E."/>
            <person name="Frapy E."/>
            <person name="Garry L."/>
            <person name="Ghigo J.M."/>
            <person name="Gilles A.M."/>
            <person name="Johnson J."/>
            <person name="Le Bouguenec C."/>
            <person name="Lescat M."/>
            <person name="Mangenot S."/>
            <person name="Martinez-Jehanne V."/>
            <person name="Matic I."/>
            <person name="Nassif X."/>
            <person name="Oztas S."/>
            <person name="Petit M.A."/>
            <person name="Pichon C."/>
            <person name="Rouy Z."/>
            <person name="Ruf C.S."/>
            <person name="Schneider D."/>
            <person name="Tourret J."/>
            <person name="Vacherie B."/>
            <person name="Vallenet D."/>
            <person name="Medigue C."/>
            <person name="Rocha E.P.C."/>
            <person name="Denamur E."/>
        </authorList>
    </citation>
    <scope>NUCLEOTIDE SEQUENCE [LARGE SCALE GENOMIC DNA]</scope>
    <source>
        <strain evidence="3">ATCC 35469 / DSM 13698 / BCRC 15582 / CCUG 18766 / IAM 14443 / JCM 21226 / LMG 7866 / NBRC 102419 / NCTC 12128 / CDC 0568-73</strain>
    </source>
</reference>
<proteinExistence type="predicted"/>
<feature type="compositionally biased region" description="Basic residues" evidence="1">
    <location>
        <begin position="1"/>
        <end position="10"/>
    </location>
</feature>
<dbReference type="OrthoDB" id="6566509at2"/>
<protein>
    <recommendedName>
        <fullName evidence="4">DUF1190 domain-containing protein</fullName>
    </recommendedName>
</protein>
<dbReference type="HOGENOM" id="CLU_095624_1_0_6"/>
<dbReference type="AlphaFoldDB" id="B7LLW7"/>
<evidence type="ECO:0008006" key="4">
    <source>
        <dbReference type="Google" id="ProtNLM"/>
    </source>
</evidence>
<evidence type="ECO:0000313" key="3">
    <source>
        <dbReference type="Proteomes" id="UP000000745"/>
    </source>
</evidence>
<feature type="region of interest" description="Disordered" evidence="1">
    <location>
        <begin position="181"/>
        <end position="217"/>
    </location>
</feature>
<gene>
    <name evidence="2" type="ordered locus">EFER_4238</name>
</gene>
<feature type="region of interest" description="Disordered" evidence="1">
    <location>
        <begin position="1"/>
        <end position="32"/>
    </location>
</feature>
<keyword evidence="3" id="KW-1185">Reference proteome</keyword>
<feature type="compositionally biased region" description="Low complexity" evidence="1">
    <location>
        <begin position="184"/>
        <end position="217"/>
    </location>
</feature>
<sequence>MIMAKKRKSTKGNNTLKHATASRINRPAGATSAKRTRYTEKYLTLALMGTAAFFVLKGCNDSGDVDNNNDGDGTYYSSVQDCIYAGNDSTVCADGWNNAKTLFYADVPKNLSQHGCLMQYQNCYFDSGNQAWLPVVSGFLLSRTIRKDRDEQYVYNSSGSSYSSRPVWLSTYGKYTWRSGAGNKSTASTSSFSTKKASTVSRGGYGRSSSARGHWGG</sequence>
<evidence type="ECO:0000313" key="2">
    <source>
        <dbReference type="EMBL" id="CAQ91657.1"/>
    </source>
</evidence>
<dbReference type="Proteomes" id="UP000000745">
    <property type="component" value="Chromosome"/>
</dbReference>
<evidence type="ECO:0000256" key="1">
    <source>
        <dbReference type="SAM" id="MobiDB-lite"/>
    </source>
</evidence>
<dbReference type="EMBL" id="CU928158">
    <property type="protein sequence ID" value="CAQ91657.1"/>
    <property type="molecule type" value="Genomic_DNA"/>
</dbReference>
<dbReference type="KEGG" id="efe:EFER_4238"/>
<organism evidence="2 3">
    <name type="scientific">Escherichia fergusonii (strain ATCC 35469 / DSM 13698 / CCUG 18766 / IAM 14443 / JCM 21226 / LMG 7866 / NBRC 102419 / NCTC 12128 / CDC 0568-73)</name>
    <dbReference type="NCBI Taxonomy" id="585054"/>
    <lineage>
        <taxon>Bacteria</taxon>
        <taxon>Pseudomonadati</taxon>
        <taxon>Pseudomonadota</taxon>
        <taxon>Gammaproteobacteria</taxon>
        <taxon>Enterobacterales</taxon>
        <taxon>Enterobacteriaceae</taxon>
        <taxon>Escherichia</taxon>
    </lineage>
</organism>
<dbReference type="InterPro" id="IPR009576">
    <property type="entry name" value="Biofilm_formation_YgiB"/>
</dbReference>
<dbReference type="Pfam" id="PF06693">
    <property type="entry name" value="DUF1190"/>
    <property type="match status" value="1"/>
</dbReference>
<accession>B7LLW7</accession>
<name>B7LLW7_ESCF3</name>